<feature type="transmembrane region" description="Helical" evidence="11">
    <location>
        <begin position="200"/>
        <end position="220"/>
    </location>
</feature>
<evidence type="ECO:0000256" key="3">
    <source>
        <dbReference type="ARBA" id="ARBA00022692"/>
    </source>
</evidence>
<dbReference type="SUPFAM" id="SSF81321">
    <property type="entry name" value="Family A G protein-coupled receptor-like"/>
    <property type="match status" value="1"/>
</dbReference>
<feature type="transmembrane region" description="Helical" evidence="11">
    <location>
        <begin position="87"/>
        <end position="108"/>
    </location>
</feature>
<evidence type="ECO:0000313" key="13">
    <source>
        <dbReference type="Ensembl" id="ENSEEEP00000063211.1"/>
    </source>
</evidence>
<sequence length="343" mass="38155">GLRFLFAEWSTVGGVVACIILAVCFAVGTPGNLLVVWTILRHVKQRSHTVLLILHLAVADLLALATLPLWIYSLARSWVFGEVTCKAVVYLVHVCMYASIFLITVMSVERFLAVRYPLKMLRWKAEKVMAFTLPGAWGLAFLADGTQHCLFSEYDSVNLEIICKCLETLTGFLVPFLILAVCYCRIATQLRQMQRTKPKSTFLITAVVVAFTLCWLPHHVLNIVMVVQDVAACQEEPTDFLEILVLVSGALAFISSSMNPILYAFTARNLQGGLRKSGMVKLFQEIASQTVRVRGSESFNFSLSLSLSHTHSHSHSNSVFFLEKVLLSKGEVLLSLSKFAVLH</sequence>
<feature type="transmembrane region" description="Helical" evidence="11">
    <location>
        <begin position="52"/>
        <end position="75"/>
    </location>
</feature>
<reference evidence="13" key="3">
    <citation type="submission" date="2025-09" db="UniProtKB">
        <authorList>
            <consortium name="Ensembl"/>
        </authorList>
    </citation>
    <scope>IDENTIFICATION</scope>
</reference>
<dbReference type="GO" id="GO:0007204">
    <property type="term" value="P:positive regulation of cytosolic calcium ion concentration"/>
    <property type="evidence" value="ECO:0007669"/>
    <property type="project" value="TreeGrafter"/>
</dbReference>
<dbReference type="GO" id="GO:0019722">
    <property type="term" value="P:calcium-mediated signaling"/>
    <property type="evidence" value="ECO:0007669"/>
    <property type="project" value="TreeGrafter"/>
</dbReference>
<keyword evidence="2" id="KW-1003">Cell membrane</keyword>
<feature type="transmembrane region" description="Helical" evidence="11">
    <location>
        <begin position="128"/>
        <end position="148"/>
    </location>
</feature>
<evidence type="ECO:0000256" key="10">
    <source>
        <dbReference type="RuleBase" id="RU000688"/>
    </source>
</evidence>
<organism evidence="13 14">
    <name type="scientific">Electrophorus electricus</name>
    <name type="common">Electric eel</name>
    <name type="synonym">Gymnotus electricus</name>
    <dbReference type="NCBI Taxonomy" id="8005"/>
    <lineage>
        <taxon>Eukaryota</taxon>
        <taxon>Metazoa</taxon>
        <taxon>Chordata</taxon>
        <taxon>Craniata</taxon>
        <taxon>Vertebrata</taxon>
        <taxon>Euteleostomi</taxon>
        <taxon>Actinopterygii</taxon>
        <taxon>Neopterygii</taxon>
        <taxon>Teleostei</taxon>
        <taxon>Ostariophysi</taxon>
        <taxon>Gymnotiformes</taxon>
        <taxon>Gymnotoidei</taxon>
        <taxon>Gymnotidae</taxon>
        <taxon>Electrophorus</taxon>
    </lineage>
</organism>
<dbReference type="GO" id="GO:0009897">
    <property type="term" value="C:external side of plasma membrane"/>
    <property type="evidence" value="ECO:0007669"/>
    <property type="project" value="TreeGrafter"/>
</dbReference>
<keyword evidence="3 10" id="KW-0812">Transmembrane</keyword>
<dbReference type="GeneTree" id="ENSGT00950000182966"/>
<dbReference type="InterPro" id="IPR017452">
    <property type="entry name" value="GPCR_Rhodpsn_7TM"/>
</dbReference>
<evidence type="ECO:0000256" key="5">
    <source>
        <dbReference type="ARBA" id="ARBA00023040"/>
    </source>
</evidence>
<dbReference type="InterPro" id="IPR050119">
    <property type="entry name" value="CCR1-9-like"/>
</dbReference>
<evidence type="ECO:0000259" key="12">
    <source>
        <dbReference type="PROSITE" id="PS50262"/>
    </source>
</evidence>
<dbReference type="PANTHER" id="PTHR10489">
    <property type="entry name" value="CELL ADHESION MOLECULE"/>
    <property type="match status" value="1"/>
</dbReference>
<dbReference type="GO" id="GO:0016493">
    <property type="term" value="F:C-C chemokine receptor activity"/>
    <property type="evidence" value="ECO:0007669"/>
    <property type="project" value="TreeGrafter"/>
</dbReference>
<evidence type="ECO:0000256" key="9">
    <source>
        <dbReference type="ARBA" id="ARBA00023224"/>
    </source>
</evidence>
<evidence type="ECO:0000313" key="14">
    <source>
        <dbReference type="Proteomes" id="UP000314983"/>
    </source>
</evidence>
<keyword evidence="9 10" id="KW-0807">Transducer</keyword>
<dbReference type="PRINTS" id="PR00237">
    <property type="entry name" value="GPCRRHODOPSN"/>
</dbReference>
<dbReference type="PANTHER" id="PTHR10489:SF946">
    <property type="entry name" value="LEUKOTRIENE B4 RECEPTOR 1-LIKE"/>
    <property type="match status" value="1"/>
</dbReference>
<evidence type="ECO:0000256" key="11">
    <source>
        <dbReference type="SAM" id="Phobius"/>
    </source>
</evidence>
<keyword evidence="7 10" id="KW-0675">Receptor</keyword>
<dbReference type="PROSITE" id="PS50262">
    <property type="entry name" value="G_PROTEIN_RECEP_F1_2"/>
    <property type="match status" value="1"/>
</dbReference>
<keyword evidence="6 11" id="KW-0472">Membrane</keyword>
<dbReference type="FunFam" id="1.20.1070.10:FF:000109">
    <property type="entry name" value="Leukotriene B4 receptor"/>
    <property type="match status" value="1"/>
</dbReference>
<dbReference type="GO" id="GO:0060326">
    <property type="term" value="P:cell chemotaxis"/>
    <property type="evidence" value="ECO:0007669"/>
    <property type="project" value="TreeGrafter"/>
</dbReference>
<comment type="subcellular location">
    <subcellularLocation>
        <location evidence="1">Cell membrane</location>
        <topology evidence="1">Multi-pass membrane protein</topology>
    </subcellularLocation>
</comment>
<keyword evidence="8" id="KW-0325">Glycoprotein</keyword>
<evidence type="ECO:0000256" key="7">
    <source>
        <dbReference type="ARBA" id="ARBA00023170"/>
    </source>
</evidence>
<dbReference type="Gene3D" id="1.20.1070.10">
    <property type="entry name" value="Rhodopsin 7-helix transmembrane proteins"/>
    <property type="match status" value="1"/>
</dbReference>
<feature type="transmembrane region" description="Helical" evidence="11">
    <location>
        <begin position="168"/>
        <end position="188"/>
    </location>
</feature>
<dbReference type="InterPro" id="IPR000276">
    <property type="entry name" value="GPCR_Rhodpsn"/>
</dbReference>
<evidence type="ECO:0000256" key="8">
    <source>
        <dbReference type="ARBA" id="ARBA00023180"/>
    </source>
</evidence>
<comment type="similarity">
    <text evidence="10">Belongs to the G-protein coupled receptor 1 family.</text>
</comment>
<feature type="transmembrane region" description="Helical" evidence="11">
    <location>
        <begin position="12"/>
        <end position="40"/>
    </location>
</feature>
<keyword evidence="5 10" id="KW-0297">G-protein coupled receptor</keyword>
<dbReference type="GO" id="GO:0004974">
    <property type="term" value="F:leukotriene receptor activity"/>
    <property type="evidence" value="ECO:0007669"/>
    <property type="project" value="UniProtKB-ARBA"/>
</dbReference>
<accession>A0AAY5F2D9</accession>
<reference evidence="13 14" key="1">
    <citation type="submission" date="2020-05" db="EMBL/GenBank/DDBJ databases">
        <title>Electrophorus electricus (electric eel) genome, fEleEle1, primary haplotype.</title>
        <authorList>
            <person name="Myers G."/>
            <person name="Meyer A."/>
            <person name="Fedrigo O."/>
            <person name="Formenti G."/>
            <person name="Rhie A."/>
            <person name="Tracey A."/>
            <person name="Sims Y."/>
            <person name="Jarvis E.D."/>
        </authorList>
    </citation>
    <scope>NUCLEOTIDE SEQUENCE [LARGE SCALE GENOMIC DNA]</scope>
</reference>
<dbReference type="GO" id="GO:0006955">
    <property type="term" value="P:immune response"/>
    <property type="evidence" value="ECO:0007669"/>
    <property type="project" value="TreeGrafter"/>
</dbReference>
<evidence type="ECO:0000256" key="2">
    <source>
        <dbReference type="ARBA" id="ARBA00022475"/>
    </source>
</evidence>
<reference evidence="13" key="2">
    <citation type="submission" date="2025-08" db="UniProtKB">
        <authorList>
            <consortium name="Ensembl"/>
        </authorList>
    </citation>
    <scope>IDENTIFICATION</scope>
</reference>
<keyword evidence="14" id="KW-1185">Reference proteome</keyword>
<evidence type="ECO:0000256" key="1">
    <source>
        <dbReference type="ARBA" id="ARBA00004651"/>
    </source>
</evidence>
<protein>
    <submittedName>
        <fullName evidence="13">Si:dkey-148a17.5</fullName>
    </submittedName>
</protein>
<dbReference type="GO" id="GO:0019957">
    <property type="term" value="F:C-C chemokine binding"/>
    <property type="evidence" value="ECO:0007669"/>
    <property type="project" value="TreeGrafter"/>
</dbReference>
<dbReference type="AlphaFoldDB" id="A0AAY5F2D9"/>
<keyword evidence="4 11" id="KW-1133">Transmembrane helix</keyword>
<proteinExistence type="inferred from homology"/>
<name>A0AAY5F2D9_ELEEL</name>
<evidence type="ECO:0000256" key="4">
    <source>
        <dbReference type="ARBA" id="ARBA00022989"/>
    </source>
</evidence>
<dbReference type="PROSITE" id="PS00237">
    <property type="entry name" value="G_PROTEIN_RECEP_F1_1"/>
    <property type="match status" value="1"/>
</dbReference>
<dbReference type="Ensembl" id="ENSEEET00000066084.1">
    <property type="protein sequence ID" value="ENSEEEP00000063211.1"/>
    <property type="gene ID" value="ENSEEEG00000026715.1"/>
</dbReference>
<feature type="transmembrane region" description="Helical" evidence="11">
    <location>
        <begin position="240"/>
        <end position="265"/>
    </location>
</feature>
<dbReference type="Pfam" id="PF00001">
    <property type="entry name" value="7tm_1"/>
    <property type="match status" value="1"/>
</dbReference>
<dbReference type="Proteomes" id="UP000314983">
    <property type="component" value="Chromosome 21"/>
</dbReference>
<evidence type="ECO:0000256" key="6">
    <source>
        <dbReference type="ARBA" id="ARBA00023136"/>
    </source>
</evidence>
<feature type="domain" description="G-protein coupled receptors family 1 profile" evidence="12">
    <location>
        <begin position="31"/>
        <end position="263"/>
    </location>
</feature>